<accession>A0A8H4H5S4</accession>
<keyword evidence="2" id="KW-1185">Reference proteome</keyword>
<reference evidence="1" key="2">
    <citation type="submission" date="2020-04" db="EMBL/GenBank/DDBJ databases">
        <authorList>
            <person name="Santos R.A.C."/>
            <person name="Steenwyk J.L."/>
            <person name="Rivero-Menendez O."/>
            <person name="Mead M.E."/>
            <person name="Silva L.P."/>
            <person name="Bastos R.W."/>
            <person name="Alastruey-Izquierdo A."/>
            <person name="Goldman G.H."/>
            <person name="Rokas A."/>
        </authorList>
    </citation>
    <scope>NUCLEOTIDE SEQUENCE</scope>
    <source>
        <strain evidence="1">CNM-CM6805</strain>
    </source>
</reference>
<protein>
    <submittedName>
        <fullName evidence="1">Uncharacterized protein</fullName>
    </submittedName>
</protein>
<sequence>MLLNPFRPCEGSPTYQEEYRGSYVPEVIEREYGLQVVAPDTPYVAAAGRNALYFLDTRFDPETAKHIKQQIEKASMPNPDEYISIDEVLATAEIKNSTGETTFVFDPAYARVLFARAINRHNPELKLPVHEPAGDWLVTYDLDKTDKTLTKLADRCHDVGCHTSSDCNQHHCHQCLHFRVDNHCDGPILNAVGICQAKPCSKAVDTPKEVGEADASYYQRMDKLHWA</sequence>
<comment type="caution">
    <text evidence="1">The sequence shown here is derived from an EMBL/GenBank/DDBJ whole genome shotgun (WGS) entry which is preliminary data.</text>
</comment>
<evidence type="ECO:0000313" key="2">
    <source>
        <dbReference type="Proteomes" id="UP000653565"/>
    </source>
</evidence>
<dbReference type="OrthoDB" id="4812218at2759"/>
<organism evidence="1 2">
    <name type="scientific">Aspergillus fumigatiaffinis</name>
    <dbReference type="NCBI Taxonomy" id="340414"/>
    <lineage>
        <taxon>Eukaryota</taxon>
        <taxon>Fungi</taxon>
        <taxon>Dikarya</taxon>
        <taxon>Ascomycota</taxon>
        <taxon>Pezizomycotina</taxon>
        <taxon>Eurotiomycetes</taxon>
        <taxon>Eurotiomycetidae</taxon>
        <taxon>Eurotiales</taxon>
        <taxon>Aspergillaceae</taxon>
        <taxon>Aspergillus</taxon>
        <taxon>Aspergillus subgen. Fumigati</taxon>
    </lineage>
</organism>
<evidence type="ECO:0000313" key="1">
    <source>
        <dbReference type="EMBL" id="KAF4226274.1"/>
    </source>
</evidence>
<dbReference type="EMBL" id="JAAAPX010000257">
    <property type="protein sequence ID" value="KAF4226274.1"/>
    <property type="molecule type" value="Genomic_DNA"/>
</dbReference>
<proteinExistence type="predicted"/>
<name>A0A8H4H5S4_9EURO</name>
<dbReference type="AlphaFoldDB" id="A0A8H4H5S4"/>
<gene>
    <name evidence="1" type="ORF">CNMCM6805_004771</name>
</gene>
<reference evidence="1" key="1">
    <citation type="journal article" date="2020" name="bioRxiv">
        <title>Genomic and phenotypic heterogeneity of clinical isolates of the human pathogens Aspergillus fumigatus, Aspergillus lentulus and Aspergillus fumigatiaffinis.</title>
        <authorList>
            <person name="dos Santos R.A.C."/>
            <person name="Steenwyk J.L."/>
            <person name="Rivero-Menendez O."/>
            <person name="Mead M.E."/>
            <person name="Silva L.P."/>
            <person name="Bastos R.W."/>
            <person name="Alastruey-Izquierdo A."/>
            <person name="Goldman G.H."/>
            <person name="Rokas A."/>
        </authorList>
    </citation>
    <scope>NUCLEOTIDE SEQUENCE</scope>
    <source>
        <strain evidence="1">CNM-CM6805</strain>
    </source>
</reference>
<dbReference type="Proteomes" id="UP000653565">
    <property type="component" value="Unassembled WGS sequence"/>
</dbReference>